<feature type="domain" description="PseI/NeuA/B-like" evidence="1">
    <location>
        <begin position="37"/>
        <end position="273"/>
    </location>
</feature>
<dbReference type="Gene3D" id="3.20.20.70">
    <property type="entry name" value="Aldolase class I"/>
    <property type="match status" value="1"/>
</dbReference>
<evidence type="ECO:0000313" key="2">
    <source>
        <dbReference type="EMBL" id="RFM22806.1"/>
    </source>
</evidence>
<dbReference type="AlphaFoldDB" id="A0A395LVR0"/>
<dbReference type="PANTHER" id="PTHR42966:SF3">
    <property type="entry name" value="BLR5971 PROTEIN"/>
    <property type="match status" value="1"/>
</dbReference>
<gene>
    <name evidence="2" type="ORF">D0433_14350</name>
</gene>
<organism evidence="2 3">
    <name type="scientific">Candidatus Thermochlorobacter aerophilus</name>
    <dbReference type="NCBI Taxonomy" id="1868324"/>
    <lineage>
        <taxon>Bacteria</taxon>
        <taxon>Pseudomonadati</taxon>
        <taxon>Chlorobiota</taxon>
        <taxon>Chlorobiia</taxon>
        <taxon>Chlorobiales</taxon>
        <taxon>Candidatus Thermochlorobacteriaceae</taxon>
        <taxon>Candidatus Thermochlorobacter</taxon>
    </lineage>
</organism>
<dbReference type="EMBL" id="PHFL01000075">
    <property type="protein sequence ID" value="RFM22806.1"/>
    <property type="molecule type" value="Genomic_DNA"/>
</dbReference>
<comment type="caution">
    <text evidence="2">The sequence shown here is derived from an EMBL/GenBank/DDBJ whole genome shotgun (WGS) entry which is preliminary data.</text>
</comment>
<evidence type="ECO:0000259" key="1">
    <source>
        <dbReference type="Pfam" id="PF03102"/>
    </source>
</evidence>
<sequence length="302" mass="33920">MATVQIGHRKVGDGEPVFVIAEIGINHNGSVQLAKKLIDGAVLAGCDAVKFQKRTPELCVPKDQWHLERDTPWGRITYIEYRHKIEFNKEEYVEIDRHCKERGIMWFASCWDEVAVDFIEQFDPPCYKIASASLTDADLLRKVRQTGKPIILSTGMSTMEEIEAAVELLGTDNLLIAHSTSTYPCPLEELNLRMIHTLKAKYPMCPIGYSGHETGLAPTWAAVALGATFVERHITLDRAMWGTDQAASVEIQGMMRLVSNIRDIEKSLGDGIKRVYESELAPRKKLRRAQTLTVKALDTLPK</sequence>
<dbReference type="InterPro" id="IPR013132">
    <property type="entry name" value="PseI/NeuA/B-like_N"/>
</dbReference>
<dbReference type="SUPFAM" id="SSF51569">
    <property type="entry name" value="Aldolase"/>
    <property type="match status" value="1"/>
</dbReference>
<dbReference type="Proteomes" id="UP000266389">
    <property type="component" value="Unassembled WGS sequence"/>
</dbReference>
<dbReference type="InterPro" id="IPR051690">
    <property type="entry name" value="PseI-like"/>
</dbReference>
<evidence type="ECO:0000313" key="3">
    <source>
        <dbReference type="Proteomes" id="UP000266389"/>
    </source>
</evidence>
<name>A0A395LVR0_9BACT</name>
<accession>A0A395LVR0</accession>
<dbReference type="InterPro" id="IPR013785">
    <property type="entry name" value="Aldolase_TIM"/>
</dbReference>
<dbReference type="Pfam" id="PF03102">
    <property type="entry name" value="NeuB"/>
    <property type="match status" value="1"/>
</dbReference>
<dbReference type="PANTHER" id="PTHR42966">
    <property type="entry name" value="N-ACETYLNEURAMINATE SYNTHASE"/>
    <property type="match status" value="1"/>
</dbReference>
<proteinExistence type="predicted"/>
<reference evidence="2 3" key="1">
    <citation type="journal article" date="2011" name="ISME J.">
        <title>Community ecology of hot spring cyanobacterial mats: predominant populations and their functional potential.</title>
        <authorList>
            <person name="Klatt C.G."/>
            <person name="Wood J.M."/>
            <person name="Rusch D.B."/>
            <person name="Bateson M.M."/>
            <person name="Hamamura N."/>
            <person name="Heidelberg J.F."/>
            <person name="Grossman A.R."/>
            <person name="Bhaya D."/>
            <person name="Cohan F.M."/>
            <person name="Kuhl M."/>
            <person name="Bryant D.A."/>
            <person name="Ward D.M."/>
        </authorList>
    </citation>
    <scope>NUCLEOTIDE SEQUENCE [LARGE SCALE GENOMIC DNA]</scope>
    <source>
        <strain evidence="2">OS</strain>
    </source>
</reference>
<protein>
    <submittedName>
        <fullName evidence="2">N-acetylneuraminate synthase</fullName>
    </submittedName>
</protein>
<dbReference type="GO" id="GO:0016051">
    <property type="term" value="P:carbohydrate biosynthetic process"/>
    <property type="evidence" value="ECO:0007669"/>
    <property type="project" value="InterPro"/>
</dbReference>
<dbReference type="GO" id="GO:0047444">
    <property type="term" value="F:N-acylneuraminate-9-phosphate synthase activity"/>
    <property type="evidence" value="ECO:0007669"/>
    <property type="project" value="TreeGrafter"/>
</dbReference>